<dbReference type="PROSITE" id="PS51276">
    <property type="entry name" value="PEPTIDASE_C56_PFPI"/>
    <property type="match status" value="1"/>
</dbReference>
<evidence type="ECO:0000256" key="1">
    <source>
        <dbReference type="ARBA" id="ARBA00008542"/>
    </source>
</evidence>
<dbReference type="AlphaFoldDB" id="A0A4Q2R9X3"/>
<dbReference type="EMBL" id="QYBC01000012">
    <property type="protein sequence ID" value="RYB03834.1"/>
    <property type="molecule type" value="Genomic_DNA"/>
</dbReference>
<dbReference type="InterPro" id="IPR029062">
    <property type="entry name" value="Class_I_gatase-like"/>
</dbReference>
<keyword evidence="3" id="KW-0808">Transferase</keyword>
<evidence type="ECO:0000313" key="3">
    <source>
        <dbReference type="EMBL" id="RYB03834.1"/>
    </source>
</evidence>
<evidence type="ECO:0000313" key="4">
    <source>
        <dbReference type="Proteomes" id="UP000289411"/>
    </source>
</evidence>
<dbReference type="RefSeq" id="WP_129219951.1">
    <property type="nucleotide sequence ID" value="NZ_QYBC01000012.1"/>
</dbReference>
<feature type="domain" description="DJ-1/PfpI" evidence="2">
    <location>
        <begin position="9"/>
        <end position="175"/>
    </location>
</feature>
<dbReference type="OrthoDB" id="9792284at2"/>
<dbReference type="GO" id="GO:0016740">
    <property type="term" value="F:transferase activity"/>
    <property type="evidence" value="ECO:0007669"/>
    <property type="project" value="UniProtKB-KW"/>
</dbReference>
<dbReference type="PANTHER" id="PTHR42733:SF12">
    <property type="entry name" value="PROTEINASE"/>
    <property type="match status" value="1"/>
</dbReference>
<accession>A0A4Q2R9X3</accession>
<name>A0A4Q2R9X3_9HYPH</name>
<reference evidence="3 4" key="1">
    <citation type="submission" date="2018-09" db="EMBL/GenBank/DDBJ databases">
        <authorList>
            <person name="Grouzdev D.S."/>
            <person name="Krutkina M.S."/>
        </authorList>
    </citation>
    <scope>NUCLEOTIDE SEQUENCE [LARGE SCALE GENOMIC DNA]</scope>
    <source>
        <strain evidence="3 4">RmlP001</strain>
    </source>
</reference>
<dbReference type="NCBIfam" id="TIGR01382">
    <property type="entry name" value="PfpI"/>
    <property type="match status" value="1"/>
</dbReference>
<dbReference type="Pfam" id="PF01965">
    <property type="entry name" value="DJ-1_PfpI"/>
    <property type="match status" value="1"/>
</dbReference>
<protein>
    <submittedName>
        <fullName evidence="3">Type 1 glutamine amidotransferase</fullName>
    </submittedName>
</protein>
<sequence length="187" mass="20231">MSTDLEGLQVAILATDGVEQVEILEPMKALRGAGADVKVVSLKTGTIQAMNNDVEPGERITVDADLSVDPELFDALVLPGGTTNPDKLRVSEDAVDFVQHFVDNDKPIAAICHGPWMLIEADAVDGVQLTSWPSLRTDIENAGGEWVDEPCVRDGLLVTSRKPADLPEFCRQMIELFGEDADEDEEG</sequence>
<dbReference type="CDD" id="cd03134">
    <property type="entry name" value="GATase1_PfpI_like"/>
    <property type="match status" value="1"/>
</dbReference>
<dbReference type="Proteomes" id="UP000289411">
    <property type="component" value="Unassembled WGS sequence"/>
</dbReference>
<dbReference type="SUPFAM" id="SSF52317">
    <property type="entry name" value="Class I glutamine amidotransferase-like"/>
    <property type="match status" value="1"/>
</dbReference>
<dbReference type="InterPro" id="IPR006286">
    <property type="entry name" value="C56_PfpI-like"/>
</dbReference>
<dbReference type="PANTHER" id="PTHR42733">
    <property type="entry name" value="DJ-1 PROTEIN"/>
    <property type="match status" value="1"/>
</dbReference>
<gene>
    <name evidence="3" type="ORF">D3272_14600</name>
</gene>
<evidence type="ECO:0000259" key="2">
    <source>
        <dbReference type="Pfam" id="PF01965"/>
    </source>
</evidence>
<dbReference type="Gene3D" id="3.40.50.880">
    <property type="match status" value="1"/>
</dbReference>
<organism evidence="3 4">
    <name type="scientific">Lichenibacterium ramalinae</name>
    <dbReference type="NCBI Taxonomy" id="2316527"/>
    <lineage>
        <taxon>Bacteria</taxon>
        <taxon>Pseudomonadati</taxon>
        <taxon>Pseudomonadota</taxon>
        <taxon>Alphaproteobacteria</taxon>
        <taxon>Hyphomicrobiales</taxon>
        <taxon>Lichenihabitantaceae</taxon>
        <taxon>Lichenibacterium</taxon>
    </lineage>
</organism>
<comment type="similarity">
    <text evidence="1">Belongs to the peptidase C56 family.</text>
</comment>
<proteinExistence type="inferred from homology"/>
<reference evidence="3 4" key="2">
    <citation type="submission" date="2019-02" db="EMBL/GenBank/DDBJ databases">
        <title>'Lichenibacterium ramalinii' gen. nov. sp. nov., 'Lichenibacterium minor' gen. nov. sp. nov.</title>
        <authorList>
            <person name="Pankratov T."/>
        </authorList>
    </citation>
    <scope>NUCLEOTIDE SEQUENCE [LARGE SCALE GENOMIC DNA]</scope>
    <source>
        <strain evidence="3 4">RmlP001</strain>
    </source>
</reference>
<keyword evidence="4" id="KW-1185">Reference proteome</keyword>
<dbReference type="InterPro" id="IPR002818">
    <property type="entry name" value="DJ-1/PfpI"/>
</dbReference>
<keyword evidence="3" id="KW-0315">Glutamine amidotransferase</keyword>
<comment type="caution">
    <text evidence="3">The sequence shown here is derived from an EMBL/GenBank/DDBJ whole genome shotgun (WGS) entry which is preliminary data.</text>
</comment>